<evidence type="ECO:0000256" key="3">
    <source>
        <dbReference type="ARBA" id="ARBA00022840"/>
    </source>
</evidence>
<name>A0A5C4R2D0_9RHOB</name>
<dbReference type="RefSeq" id="WP_139599554.1">
    <property type="nucleotide sequence ID" value="NZ_VDDC01000046.1"/>
</dbReference>
<evidence type="ECO:0000256" key="2">
    <source>
        <dbReference type="ARBA" id="ARBA00022741"/>
    </source>
</evidence>
<evidence type="ECO:0000259" key="4">
    <source>
        <dbReference type="SMART" id="SM00382"/>
    </source>
</evidence>
<dbReference type="InterPro" id="IPR018145">
    <property type="entry name" value="CagE_TrbE_VirB_cntrl_dom"/>
</dbReference>
<keyword evidence="3" id="KW-0067">ATP-binding</keyword>
<accession>A0A5C4R2D0</accession>
<reference evidence="5 6" key="1">
    <citation type="submission" date="2019-06" db="EMBL/GenBank/DDBJ databases">
        <authorList>
            <person name="Li J."/>
        </authorList>
    </citation>
    <scope>NUCLEOTIDE SEQUENCE [LARGE SCALE GENOMIC DNA]</scope>
    <source>
        <strain evidence="5 6">CGMCC 1.8012</strain>
    </source>
</reference>
<keyword evidence="6" id="KW-1185">Reference proteome</keyword>
<dbReference type="PANTHER" id="PTHR30121:SF12">
    <property type="entry name" value="TYPE IV SECRETION SYSTEM PROTEIN CAGE"/>
    <property type="match status" value="1"/>
</dbReference>
<evidence type="ECO:0000313" key="6">
    <source>
        <dbReference type="Proteomes" id="UP000304880"/>
    </source>
</evidence>
<keyword evidence="2" id="KW-0547">Nucleotide-binding</keyword>
<dbReference type="PANTHER" id="PTHR30121">
    <property type="entry name" value="UNCHARACTERIZED PROTEIN YJGR-RELATED"/>
    <property type="match status" value="1"/>
</dbReference>
<comment type="caution">
    <text evidence="5">The sequence shown here is derived from an EMBL/GenBank/DDBJ whole genome shotgun (WGS) entry which is preliminary data.</text>
</comment>
<dbReference type="AlphaFoldDB" id="A0A5C4R2D0"/>
<dbReference type="Proteomes" id="UP000304880">
    <property type="component" value="Unassembled WGS sequence"/>
</dbReference>
<dbReference type="SUPFAM" id="SSF52540">
    <property type="entry name" value="P-loop containing nucleoside triphosphate hydrolases"/>
    <property type="match status" value="1"/>
</dbReference>
<dbReference type="InterPro" id="IPR003593">
    <property type="entry name" value="AAA+_ATPase"/>
</dbReference>
<protein>
    <submittedName>
        <fullName evidence="5">Type IV secretion system protein B4</fullName>
    </submittedName>
</protein>
<comment type="similarity">
    <text evidence="1">Belongs to the TrbE/VirB4 family.</text>
</comment>
<dbReference type="Gene3D" id="3.40.50.300">
    <property type="entry name" value="P-loop containing nucleotide triphosphate hydrolases"/>
    <property type="match status" value="2"/>
</dbReference>
<dbReference type="GO" id="GO:0005524">
    <property type="term" value="F:ATP binding"/>
    <property type="evidence" value="ECO:0007669"/>
    <property type="project" value="UniProtKB-KW"/>
</dbReference>
<dbReference type="InterPro" id="IPR027417">
    <property type="entry name" value="P-loop_NTPase"/>
</dbReference>
<dbReference type="InterPro" id="IPR051162">
    <property type="entry name" value="T4SS_component"/>
</dbReference>
<feature type="domain" description="AAA+ ATPase" evidence="4">
    <location>
        <begin position="450"/>
        <end position="720"/>
    </location>
</feature>
<dbReference type="SMART" id="SM00382">
    <property type="entry name" value="AAA"/>
    <property type="match status" value="1"/>
</dbReference>
<evidence type="ECO:0000313" key="5">
    <source>
        <dbReference type="EMBL" id="TNH37857.1"/>
    </source>
</evidence>
<organism evidence="5 6">
    <name type="scientific">Paracoccus haeundaensis</name>
    <dbReference type="NCBI Taxonomy" id="225362"/>
    <lineage>
        <taxon>Bacteria</taxon>
        <taxon>Pseudomonadati</taxon>
        <taxon>Pseudomonadota</taxon>
        <taxon>Alphaproteobacteria</taxon>
        <taxon>Rhodobacterales</taxon>
        <taxon>Paracoccaceae</taxon>
        <taxon>Paracoccus</taxon>
    </lineage>
</organism>
<gene>
    <name evidence="5" type="ORF">FHD67_18075</name>
</gene>
<dbReference type="Pfam" id="PF03135">
    <property type="entry name" value="CagE_TrbE_VirB"/>
    <property type="match status" value="1"/>
</dbReference>
<sequence>MRRKELSGEGAASLISSVAFREEQFEDYLPFVSLVDDETILTRGGEYMQCIRVNGLNSMTANDEALIRLKKRIATIIAQTEGRFSFYIHKISKRLSPEISPVRGDGFAAEVDRRWQSALSSYGLRDKTLTITVLRRPAASRSVSAFEKVRARFAKDKVEDQKQLRERRLASLREVVSILLSATEGMSGRALTASSGELLGFLEAIGSGTEVPTYPLSEIGILARSVANFRPTFASNRITLSGGNTGRKSGLIFTIKNYPNQTEHGMFDSLNLPHDMVITHSFTPIPNDVMEERIRRAQKMMASMNDAGVSDRELLASAADGLVTGKLVFGGHHMTAAIYSSNERELAEAAADIQQVAQEAGVKVITEAFASRAHYFAQFPGNAAFRSRIGTITNRNFAGLASLHRTPLGKNGDEVPWKDPITVFPTPEGSGYQFSFHRKLSRGNVDAEPPAGHTLILGPSGGGKSVLIAFLIAQAQRMNARVFAFDYRRGLEVPLRALGAEYSEITANRPTGLNPLWSETDPEGQQWLSEWITALIERAERPLTAQQSQFLQDAIRRNAEAPQGLRHWSQFASLFAPLDDDGDLESRIREWAPSGRYGWIFGGNREDTFSLNGDLVGFDLTSVLDNGNDKERAAVLGYIFRRLERAMQDRRPTIIVVDEAWRALDTDYFADKLQGWLVTLRKLNCVVLLVTQFATQIANSKAGASILQGVQTQILLPNDDASAQDFAALNLNAKELTIMLETPPGKRVALVRDDQGSVLLDTDLTDLGQLLMSIGNSTAGRAALAAPDYDPEFWRALK</sequence>
<evidence type="ECO:0000256" key="1">
    <source>
        <dbReference type="ARBA" id="ARBA00006512"/>
    </source>
</evidence>
<proteinExistence type="inferred from homology"/>
<dbReference type="EMBL" id="VDDC01000046">
    <property type="protein sequence ID" value="TNH37857.1"/>
    <property type="molecule type" value="Genomic_DNA"/>
</dbReference>